<reference evidence="12" key="3">
    <citation type="submission" date="2025-09" db="UniProtKB">
        <authorList>
            <consortium name="Ensembl"/>
        </authorList>
    </citation>
    <scope>IDENTIFICATION</scope>
</reference>
<feature type="binding site" evidence="9">
    <location>
        <position position="348"/>
    </location>
    <ligand>
        <name>Zn(2+)</name>
        <dbReference type="ChEBI" id="CHEBI:29105"/>
        <label>1</label>
    </ligand>
</feature>
<evidence type="ECO:0000256" key="7">
    <source>
        <dbReference type="PIRSR" id="PIRSR623088-1"/>
    </source>
</evidence>
<feature type="binding site" evidence="8">
    <location>
        <position position="348"/>
    </location>
    <ligand>
        <name>AMP</name>
        <dbReference type="ChEBI" id="CHEBI:456215"/>
    </ligand>
</feature>
<dbReference type="Gene3D" id="1.10.1300.10">
    <property type="entry name" value="3'5'-cyclic nucleotide phosphodiesterase, catalytic domain"/>
    <property type="match status" value="1"/>
</dbReference>
<dbReference type="FunFam" id="1.10.1300.10:FF:000004">
    <property type="entry name" value="Phosphodiesterase"/>
    <property type="match status" value="1"/>
</dbReference>
<keyword evidence="4 10" id="KW-0378">Hydrolase</keyword>
<evidence type="ECO:0000313" key="13">
    <source>
        <dbReference type="Proteomes" id="UP000472263"/>
    </source>
</evidence>
<evidence type="ECO:0000313" key="12">
    <source>
        <dbReference type="Ensembl" id="ENSMMDP00005005791.1"/>
    </source>
</evidence>
<evidence type="ECO:0000256" key="10">
    <source>
        <dbReference type="RuleBase" id="RU363067"/>
    </source>
</evidence>
<organism evidence="12 13">
    <name type="scientific">Myripristis murdjan</name>
    <name type="common">pinecone soldierfish</name>
    <dbReference type="NCBI Taxonomy" id="586833"/>
    <lineage>
        <taxon>Eukaryota</taxon>
        <taxon>Metazoa</taxon>
        <taxon>Chordata</taxon>
        <taxon>Craniata</taxon>
        <taxon>Vertebrata</taxon>
        <taxon>Euteleostomi</taxon>
        <taxon>Actinopterygii</taxon>
        <taxon>Neopterygii</taxon>
        <taxon>Teleostei</taxon>
        <taxon>Neoteleostei</taxon>
        <taxon>Acanthomorphata</taxon>
        <taxon>Holocentriformes</taxon>
        <taxon>Holocentridae</taxon>
        <taxon>Myripristis</taxon>
    </lineage>
</organism>
<dbReference type="Pfam" id="PF00233">
    <property type="entry name" value="PDEase_I"/>
    <property type="match status" value="1"/>
</dbReference>
<evidence type="ECO:0000256" key="3">
    <source>
        <dbReference type="ARBA" id="ARBA00022723"/>
    </source>
</evidence>
<dbReference type="InterPro" id="IPR023174">
    <property type="entry name" value="PDEase_CS"/>
</dbReference>
<dbReference type="GO" id="GO:0007165">
    <property type="term" value="P:signal transduction"/>
    <property type="evidence" value="ECO:0007669"/>
    <property type="project" value="InterPro"/>
</dbReference>
<dbReference type="GO" id="GO:0046872">
    <property type="term" value="F:metal ion binding"/>
    <property type="evidence" value="ECO:0007669"/>
    <property type="project" value="UniProtKB-KW"/>
</dbReference>
<gene>
    <name evidence="12" type="primary">PDE7A</name>
</gene>
<feature type="domain" description="PDEase" evidence="11">
    <location>
        <begin position="122"/>
        <end position="444"/>
    </location>
</feature>
<dbReference type="PROSITE" id="PS00126">
    <property type="entry name" value="PDEASE_I_1"/>
    <property type="match status" value="1"/>
</dbReference>
<feature type="binding site" evidence="9">
    <location>
        <position position="239"/>
    </location>
    <ligand>
        <name>Zn(2+)</name>
        <dbReference type="ChEBI" id="CHEBI:29105"/>
        <label>1</label>
    </ligand>
</feature>
<keyword evidence="3 9" id="KW-0479">Metal-binding</keyword>
<evidence type="ECO:0000256" key="5">
    <source>
        <dbReference type="ARBA" id="ARBA00023149"/>
    </source>
</evidence>
<dbReference type="InterPro" id="IPR023088">
    <property type="entry name" value="PDEase"/>
</dbReference>
<feature type="binding site" evidence="9">
    <location>
        <position position="238"/>
    </location>
    <ligand>
        <name>Zn(2+)</name>
        <dbReference type="ChEBI" id="CHEBI:29105"/>
        <label>1</label>
    </ligand>
</feature>
<evidence type="ECO:0000256" key="4">
    <source>
        <dbReference type="ARBA" id="ARBA00022801"/>
    </source>
</evidence>
<comment type="cofactor">
    <cofactor evidence="10">
        <name>a divalent metal cation</name>
        <dbReference type="ChEBI" id="CHEBI:60240"/>
    </cofactor>
    <text evidence="10">Binds 2 divalent metal cations per subunit. Site 1 may preferentially bind zinc ions, while site 2 has a preference for magnesium and/or manganese ions.</text>
</comment>
<sequence length="466" mass="52568">MAVCYQLPVLALDRPVPKHVLSRRGAISFSSSSALFSPTPRHLSKRRGAISYDSADQTALFIRLLGEAKRTLSHTVSGTRVCFVFRSCLLPAVSVFTSCCLSVHFLLSQCLLPVVSVFTSCCLSVYFLLLQCVLQRVGCWDFDVFLLDRLTNGNSLVSLTLHLFVHYGLIRLFQLDVVKLRRFLVCVQEDYRSHNPYHNALHAADVTQAMHCFLREPQLAETLTSCDILLGLVAAATHDLDHPGVNQRFLVQTEHHLAALYQNTSVLENHHWKSAVGLLRESGLLAHRPASERLKMEERLGSLILATDISRQNDYLSQFRCHLQSGDLRMDNANHRHFILQMAMKCADICNPCRPWRLCKLWSSKVTEEFFHQGDTERKHNMEVSPMCDRQTNSMAKIQIDFISNVVEPLFSEWSRFSATPLSRVMMGHLSANKAGWRPQRLVLAAPLSKVLPQGSSLSSRRGGDA</sequence>
<dbReference type="SMART" id="SM00471">
    <property type="entry name" value="HDc"/>
    <property type="match status" value="1"/>
</dbReference>
<dbReference type="Proteomes" id="UP000472263">
    <property type="component" value="Chromosome 17"/>
</dbReference>
<dbReference type="SUPFAM" id="SSF109604">
    <property type="entry name" value="HD-domain/PDEase-like"/>
    <property type="match status" value="1"/>
</dbReference>
<feature type="binding site" evidence="9">
    <location>
        <position position="239"/>
    </location>
    <ligand>
        <name>Zn(2+)</name>
        <dbReference type="ChEBI" id="CHEBI:29105"/>
        <label>2</label>
    </ligand>
</feature>
<dbReference type="AlphaFoldDB" id="A0A667XA77"/>
<dbReference type="InParanoid" id="A0A667XA77"/>
<dbReference type="PRINTS" id="PR00387">
    <property type="entry name" value="PDIESTERASE1"/>
</dbReference>
<dbReference type="InterPro" id="IPR002073">
    <property type="entry name" value="PDEase_catalytic_dom"/>
</dbReference>
<accession>A0A667XA77</accession>
<comment type="similarity">
    <text evidence="6">Belongs to the cyclic nucleotide phosphodiesterase family. PDE7 subfamily.</text>
</comment>
<comment type="pathway">
    <text evidence="2">Purine metabolism; 3',5'-cyclic AMP degradation; AMP from 3',5'-cyclic AMP: step 1/1.</text>
</comment>
<protein>
    <recommendedName>
        <fullName evidence="10">Phosphodiesterase</fullName>
        <ecNumber evidence="10">3.1.4.-</ecNumber>
    </recommendedName>
</protein>
<proteinExistence type="inferred from homology"/>
<feature type="binding site" evidence="8">
    <location>
        <position position="239"/>
    </location>
    <ligand>
        <name>AMP</name>
        <dbReference type="ChEBI" id="CHEBI:456215"/>
    </ligand>
</feature>
<dbReference type="InterPro" id="IPR003607">
    <property type="entry name" value="HD/PDEase_dom"/>
</dbReference>
<dbReference type="CDD" id="cd00077">
    <property type="entry name" value="HDc"/>
    <property type="match status" value="1"/>
</dbReference>
<dbReference type="EC" id="3.1.4.-" evidence="10"/>
<keyword evidence="5" id="KW-0114">cAMP</keyword>
<evidence type="ECO:0000256" key="2">
    <source>
        <dbReference type="ARBA" id="ARBA00004703"/>
    </source>
</evidence>
<comment type="catalytic activity">
    <reaction evidence="1">
        <text>3',5'-cyclic AMP + H2O = AMP + H(+)</text>
        <dbReference type="Rhea" id="RHEA:25277"/>
        <dbReference type="ChEBI" id="CHEBI:15377"/>
        <dbReference type="ChEBI" id="CHEBI:15378"/>
        <dbReference type="ChEBI" id="CHEBI:58165"/>
        <dbReference type="ChEBI" id="CHEBI:456215"/>
        <dbReference type="EC" id="3.1.4.53"/>
    </reaction>
</comment>
<evidence type="ECO:0000256" key="6">
    <source>
        <dbReference type="ARBA" id="ARBA00061458"/>
    </source>
</evidence>
<dbReference type="GeneTree" id="ENSGT00940000157658"/>
<name>A0A667XA77_9TELE</name>
<reference evidence="12" key="1">
    <citation type="submission" date="2019-06" db="EMBL/GenBank/DDBJ databases">
        <authorList>
            <consortium name="Wellcome Sanger Institute Data Sharing"/>
        </authorList>
    </citation>
    <scope>NUCLEOTIDE SEQUENCE [LARGE SCALE GENOMIC DNA]</scope>
</reference>
<evidence type="ECO:0000256" key="9">
    <source>
        <dbReference type="PIRSR" id="PIRSR623088-3"/>
    </source>
</evidence>
<feature type="binding site" evidence="8">
    <location>
        <begin position="198"/>
        <end position="202"/>
    </location>
    <ligand>
        <name>AMP</name>
        <dbReference type="ChEBI" id="CHEBI:456215"/>
    </ligand>
</feature>
<dbReference type="Ensembl" id="ENSMMDT00005005944.1">
    <property type="protein sequence ID" value="ENSMMDP00005005791.1"/>
    <property type="gene ID" value="ENSMMDG00005002507.1"/>
</dbReference>
<dbReference type="PANTHER" id="PTHR11347">
    <property type="entry name" value="CYCLIC NUCLEOTIDE PHOSPHODIESTERASE"/>
    <property type="match status" value="1"/>
</dbReference>
<dbReference type="InterPro" id="IPR036971">
    <property type="entry name" value="PDEase_catalytic_dom_sf"/>
</dbReference>
<reference evidence="12" key="2">
    <citation type="submission" date="2025-08" db="UniProtKB">
        <authorList>
            <consortium name="Ensembl"/>
        </authorList>
    </citation>
    <scope>IDENTIFICATION</scope>
</reference>
<evidence type="ECO:0000259" key="11">
    <source>
        <dbReference type="PROSITE" id="PS51845"/>
    </source>
</evidence>
<feature type="binding site" evidence="9">
    <location>
        <position position="202"/>
    </location>
    <ligand>
        <name>Zn(2+)</name>
        <dbReference type="ChEBI" id="CHEBI:29105"/>
        <label>1</label>
    </ligand>
</feature>
<feature type="binding site" evidence="8">
    <location>
        <position position="399"/>
    </location>
    <ligand>
        <name>AMP</name>
        <dbReference type="ChEBI" id="CHEBI:456215"/>
    </ligand>
</feature>
<feature type="active site" description="Proton donor" evidence="7">
    <location>
        <position position="198"/>
    </location>
</feature>
<evidence type="ECO:0000256" key="1">
    <source>
        <dbReference type="ARBA" id="ARBA00000621"/>
    </source>
</evidence>
<dbReference type="GO" id="GO:0004115">
    <property type="term" value="F:3',5'-cyclic-AMP phosphodiesterase activity"/>
    <property type="evidence" value="ECO:0007669"/>
    <property type="project" value="UniProtKB-EC"/>
</dbReference>
<evidence type="ECO:0000256" key="8">
    <source>
        <dbReference type="PIRSR" id="PIRSR623088-2"/>
    </source>
</evidence>
<dbReference type="PROSITE" id="PS51845">
    <property type="entry name" value="PDEASE_I_2"/>
    <property type="match status" value="1"/>
</dbReference>
<keyword evidence="13" id="KW-1185">Reference proteome</keyword>